<dbReference type="InterPro" id="IPR057977">
    <property type="entry name" value="TPR_DENND3"/>
</dbReference>
<dbReference type="EMBL" id="CAJNRF010000151">
    <property type="protein sequence ID" value="CAF1942416.1"/>
    <property type="molecule type" value="Genomic_DNA"/>
</dbReference>
<proteinExistence type="predicted"/>
<protein>
    <recommendedName>
        <fullName evidence="2">UDENN domain-containing protein</fullName>
    </recommendedName>
</protein>
<dbReference type="InterPro" id="IPR005113">
    <property type="entry name" value="uDENN_dom"/>
</dbReference>
<evidence type="ECO:0000313" key="5">
    <source>
        <dbReference type="Proteomes" id="UP000663856"/>
    </source>
</evidence>
<keyword evidence="6" id="KW-1185">Reference proteome</keyword>
<feature type="compositionally biased region" description="Low complexity" evidence="1">
    <location>
        <begin position="202"/>
        <end position="218"/>
    </location>
</feature>
<feature type="compositionally biased region" description="Polar residues" evidence="1">
    <location>
        <begin position="1678"/>
        <end position="1688"/>
    </location>
</feature>
<dbReference type="InterPro" id="IPR036322">
    <property type="entry name" value="WD40_repeat_dom_sf"/>
</dbReference>
<name>A0A816LUS9_9BILA</name>
<accession>A0A816LUS9</accession>
<organism evidence="3 5">
    <name type="scientific">Rotaria magnacalcarata</name>
    <dbReference type="NCBI Taxonomy" id="392030"/>
    <lineage>
        <taxon>Eukaryota</taxon>
        <taxon>Metazoa</taxon>
        <taxon>Spiralia</taxon>
        <taxon>Gnathifera</taxon>
        <taxon>Rotifera</taxon>
        <taxon>Eurotatoria</taxon>
        <taxon>Bdelloidea</taxon>
        <taxon>Philodinida</taxon>
        <taxon>Philodinidae</taxon>
        <taxon>Rotaria</taxon>
    </lineage>
</organism>
<dbReference type="Proteomes" id="UP000663866">
    <property type="component" value="Unassembled WGS sequence"/>
</dbReference>
<sequence length="1688" mass="190131">MSLLNSFIDSVACVGFSSERGLKLDTESKEDGTPFTSSLQPSLLAIVTACSAMYPQLRGNEFIDPCYPPVGLTSSNSNSSRTSSLGSDRSVPIFPSAAITRTPKQHIPAAYNNIPIFCFPDGARATYERENERIHHIVFTQEEGKRIYALALTFQQSFNLKTNKPEDDGTYQIEDVNLATLTSRRPSESRIPIAIERQKSVTSLSMSATSTSTPQTPTVKARSNKAPISFRYSDASTMSQSQSSNSSTDANKKHLPHYQTHTIVSYMKDLSSTAQPPQSRMVRTNSQSNLAALNDTASMSTGVRKRSSSITSRTSSMKTIPIPTATATTTTLTSMPIEITKPFYLPHCIVLVSTQPYWTAMQETISMIYDEIIRLRIAPNSNLYKQLIQKYAFRACNTPIPPIPWERFSLAFNLTNDQSVLTFDPPIDTNHTVLDLDLSILPLTLNIGKLLDILAAIFTQQPIIFFSSNYSKLVTTLECLLYLIYPLKWAHVYVPFVPDGLRDYYLEGPPGSYIMGAHSRHQSIVEDLNMSFTCNLDNNKNIHVPKDMEFRHLPPTKIQRFVTRITEFLEDIKVSRSLQNVHSPVRLRIDQRREFEHQQRIETNHKIIQIFLDLMVDLCGDALKPIYWKVNHSQLSPTNTLTRTSSNDTKSSNHNQTKVTFSKEKYLLSKTEGIELEFYRMFVETTAFQLLMDEEIRSTSPTVFRHICQLHSSSDENQFYHFNHLSSEENNDDEDEDEHEATTLYDSMSSQMLLPLPDWPTNTSTHYLDICIELFTSELKNAQQENSPSVIAVYAYLRGCALLARGQYLDGLRDLYLIENPNLFPREYIETVVLSRLADECLLDLFFNESYYTNAPEWKKLRTRATSQRMSIIDLERSGGFLDDENSVEPGIEGALDNEWNIIEKNLTYEQFSEHVHHSRIVLDNETTQKLFNALMYWTDSTITKTLKKDKTLTANKSSETTKPTPRRLSITGTTLIDTLTMLNGVGRGNQNATVSSKSSISSNSTLPIVLFESFLDNWQRTNAEKVRMNRCLPEDRQKKESILKISSSGIVSKADGPGKLLLTQKRLYFLPETRSFARVLTELVNITSVEKYQHQTAFSSSKPGIKVYAAASTNTSSLPRDSTVTLKSKLSSSSPFDKDSKSSIRLIFKNCQEQELWYIIIVELWSGVTISNEQCDTSVLNKASRHIALMDTLANIDYDDESTAVGNKQGSNYREKPKQRHNEASLDMALNDLSICTQIRKEGALKPLSVETRNVLTRRLSPSINETGSHAVRCLVCTEHPENGRSSLWCAYGSKLKVYNSITWVCDPTDILFPSLITCMCVDSRNKMWVGCIDGQLFVVDTVTHVCGAQLASIRCEGGCQTMVFDVQTNHILTASRSGSVTIWNATNWERLNEINLCELYRTAQSNQERIYQSKVEVTLRAPTQSLKSGKNPNRKEKVYPNSKSSTNEMYIPNIPVASGPAPIIPSPTDKLERIQVYDNLLFACYRDDYLLSLRISDSNTYTYESLISVKYKKDDSTPIDAFIAYNKQLWVSAGCIIYIFSINDVNDENSDNLLMKKPVDDDRLVTLLGFSGYIWAGSLRGNVYVFRMDNYERFKTFAGHHDSVCCLCPMLNTYVISGSSQNDASIAIWDNVQISTNTTNSLASSSITTSTIEKSKASAPGTSTSTSRIPRKAETTGENVNSINML</sequence>
<feature type="domain" description="UDENN" evidence="2">
    <location>
        <begin position="67"/>
        <end position="702"/>
    </location>
</feature>
<evidence type="ECO:0000256" key="1">
    <source>
        <dbReference type="SAM" id="MobiDB-lite"/>
    </source>
</evidence>
<evidence type="ECO:0000313" key="6">
    <source>
        <dbReference type="Proteomes" id="UP000663866"/>
    </source>
</evidence>
<dbReference type="Pfam" id="PF25570">
    <property type="entry name" value="TPR_DENND3"/>
    <property type="match status" value="1"/>
</dbReference>
<dbReference type="SUPFAM" id="SSF50978">
    <property type="entry name" value="WD40 repeat-like"/>
    <property type="match status" value="1"/>
</dbReference>
<dbReference type="GO" id="GO:0005085">
    <property type="term" value="F:guanyl-nucleotide exchange factor activity"/>
    <property type="evidence" value="ECO:0007669"/>
    <property type="project" value="UniProtKB-ARBA"/>
</dbReference>
<evidence type="ECO:0000313" key="4">
    <source>
        <dbReference type="EMBL" id="CAF4072050.1"/>
    </source>
</evidence>
<dbReference type="Gene3D" id="3.40.50.11500">
    <property type="match status" value="1"/>
</dbReference>
<dbReference type="PANTHER" id="PTHR12296:SF21">
    <property type="entry name" value="DENN DOMAIN-CONTAINING PROTEIN 3"/>
    <property type="match status" value="1"/>
</dbReference>
<feature type="region of interest" description="Disordered" evidence="1">
    <location>
        <begin position="1655"/>
        <end position="1688"/>
    </location>
</feature>
<dbReference type="SMART" id="SM00799">
    <property type="entry name" value="DENN"/>
    <property type="match status" value="1"/>
</dbReference>
<dbReference type="InterPro" id="IPR043153">
    <property type="entry name" value="DENN_C"/>
</dbReference>
<dbReference type="InterPro" id="IPR015943">
    <property type="entry name" value="WD40/YVTN_repeat-like_dom_sf"/>
</dbReference>
<dbReference type="PROSITE" id="PS50211">
    <property type="entry name" value="DENN"/>
    <property type="match status" value="1"/>
</dbReference>
<dbReference type="InterPro" id="IPR001680">
    <property type="entry name" value="WD40_rpt"/>
</dbReference>
<dbReference type="InterPro" id="IPR001194">
    <property type="entry name" value="cDENN_dom"/>
</dbReference>
<evidence type="ECO:0000313" key="3">
    <source>
        <dbReference type="EMBL" id="CAF1942416.1"/>
    </source>
</evidence>
<dbReference type="GO" id="GO:0031410">
    <property type="term" value="C:cytoplasmic vesicle"/>
    <property type="evidence" value="ECO:0007669"/>
    <property type="project" value="TreeGrafter"/>
</dbReference>
<feature type="compositionally biased region" description="Low complexity" evidence="1">
    <location>
        <begin position="233"/>
        <end position="249"/>
    </location>
</feature>
<dbReference type="SMART" id="SM00320">
    <property type="entry name" value="WD40"/>
    <property type="match status" value="3"/>
</dbReference>
<dbReference type="InterPro" id="IPR037516">
    <property type="entry name" value="Tripartite_DENN"/>
</dbReference>
<evidence type="ECO:0000259" key="2">
    <source>
        <dbReference type="PROSITE" id="PS50211"/>
    </source>
</evidence>
<gene>
    <name evidence="4" type="ORF">OVN521_LOCUS19252</name>
    <name evidence="3" type="ORF">WKI299_LOCUS1951</name>
</gene>
<dbReference type="EMBL" id="CAJOBG010003608">
    <property type="protein sequence ID" value="CAF4072050.1"/>
    <property type="molecule type" value="Genomic_DNA"/>
</dbReference>
<dbReference type="Gene3D" id="2.130.10.10">
    <property type="entry name" value="YVTN repeat-like/Quinoprotein amine dehydrogenase"/>
    <property type="match status" value="2"/>
</dbReference>
<dbReference type="PANTHER" id="PTHR12296">
    <property type="entry name" value="DENN DOMAIN-CONTAINING PROTEIN 4"/>
    <property type="match status" value="1"/>
</dbReference>
<dbReference type="Pfam" id="PF02141">
    <property type="entry name" value="DENN"/>
    <property type="match status" value="1"/>
</dbReference>
<dbReference type="InterPro" id="IPR051696">
    <property type="entry name" value="DENN_Domain_GEFs"/>
</dbReference>
<feature type="region of interest" description="Disordered" evidence="1">
    <location>
        <begin position="202"/>
        <end position="254"/>
    </location>
</feature>
<dbReference type="Proteomes" id="UP000663856">
    <property type="component" value="Unassembled WGS sequence"/>
</dbReference>
<dbReference type="GO" id="GO:0032483">
    <property type="term" value="P:regulation of Rab protein signal transduction"/>
    <property type="evidence" value="ECO:0007669"/>
    <property type="project" value="TreeGrafter"/>
</dbReference>
<reference evidence="3" key="1">
    <citation type="submission" date="2021-02" db="EMBL/GenBank/DDBJ databases">
        <authorList>
            <person name="Nowell W R."/>
        </authorList>
    </citation>
    <scope>NUCLEOTIDE SEQUENCE</scope>
</reference>
<comment type="caution">
    <text evidence="3">The sequence shown here is derived from an EMBL/GenBank/DDBJ whole genome shotgun (WGS) entry which is preliminary data.</text>
</comment>
<dbReference type="Pfam" id="PF03456">
    <property type="entry name" value="uDENN"/>
    <property type="match status" value="1"/>
</dbReference>